<sequence>MNPLRKASKKLLEKHVYLVGTNHKAGSQLLRNTMHWMFDTLGATDSCQFGSSSRPITSKPGFNEDCTLHPTPIRFYNSISGKDILNLRKEAAFTGGMRGVIIIRDPLEMVVSSFCYHHRGAGAGLGLAPAKIMEMGPEEGVPAMVPYMLPVVRKMTSAYEVANPVRFEKFTNNSKDFDDTMREILVFLFGNEITEKQKQQVLDAAAVEDQNRGLEGFSEDPALNRGFNHTNDEEDMAAARRALHLIPEDLLAELQTHRTVLGYA</sequence>
<evidence type="ECO:0000313" key="2">
    <source>
        <dbReference type="Proteomes" id="UP001642464"/>
    </source>
</evidence>
<protein>
    <submittedName>
        <fullName evidence="1">Copia protein</fullName>
    </submittedName>
</protein>
<dbReference type="Proteomes" id="UP001642464">
    <property type="component" value="Unassembled WGS sequence"/>
</dbReference>
<comment type="caution">
    <text evidence="1">The sequence shown here is derived from an EMBL/GenBank/DDBJ whole genome shotgun (WGS) entry which is preliminary data.</text>
</comment>
<proteinExistence type="predicted"/>
<dbReference type="EMBL" id="CAXAMM010008513">
    <property type="protein sequence ID" value="CAK9017560.1"/>
    <property type="molecule type" value="Genomic_DNA"/>
</dbReference>
<dbReference type="InterPro" id="IPR027417">
    <property type="entry name" value="P-loop_NTPase"/>
</dbReference>
<dbReference type="Gene3D" id="3.40.50.300">
    <property type="entry name" value="P-loop containing nucleotide triphosphate hydrolases"/>
    <property type="match status" value="1"/>
</dbReference>
<name>A0ABP0JSX0_9DINO</name>
<reference evidence="1 2" key="1">
    <citation type="submission" date="2024-02" db="EMBL/GenBank/DDBJ databases">
        <authorList>
            <person name="Chen Y."/>
            <person name="Shah S."/>
            <person name="Dougan E. K."/>
            <person name="Thang M."/>
            <person name="Chan C."/>
        </authorList>
    </citation>
    <scope>NUCLEOTIDE SEQUENCE [LARGE SCALE GENOMIC DNA]</scope>
</reference>
<evidence type="ECO:0000313" key="1">
    <source>
        <dbReference type="EMBL" id="CAK9017560.1"/>
    </source>
</evidence>
<gene>
    <name evidence="1" type="ORF">SCF082_LOCUS13693</name>
</gene>
<organism evidence="1 2">
    <name type="scientific">Durusdinium trenchii</name>
    <dbReference type="NCBI Taxonomy" id="1381693"/>
    <lineage>
        <taxon>Eukaryota</taxon>
        <taxon>Sar</taxon>
        <taxon>Alveolata</taxon>
        <taxon>Dinophyceae</taxon>
        <taxon>Suessiales</taxon>
        <taxon>Symbiodiniaceae</taxon>
        <taxon>Durusdinium</taxon>
    </lineage>
</organism>
<accession>A0ABP0JSX0</accession>
<keyword evidence="2" id="KW-1185">Reference proteome</keyword>
<dbReference type="SUPFAM" id="SSF52540">
    <property type="entry name" value="P-loop containing nucleoside triphosphate hydrolases"/>
    <property type="match status" value="1"/>
</dbReference>